<dbReference type="GO" id="GO:0004190">
    <property type="term" value="F:aspartic-type endopeptidase activity"/>
    <property type="evidence" value="ECO:0007669"/>
    <property type="project" value="InterPro"/>
</dbReference>
<evidence type="ECO:0000256" key="1">
    <source>
        <dbReference type="ARBA" id="ARBA00004651"/>
    </source>
</evidence>
<comment type="caution">
    <text evidence="10">The sequence shown here is derived from an EMBL/GenBank/DDBJ whole genome shotgun (WGS) entry which is preliminary data.</text>
</comment>
<feature type="transmembrane region" description="Helical" evidence="7">
    <location>
        <begin position="72"/>
        <end position="95"/>
    </location>
</feature>
<evidence type="ECO:0000256" key="7">
    <source>
        <dbReference type="SAM" id="Phobius"/>
    </source>
</evidence>
<comment type="similarity">
    <text evidence="2">Belongs to the peptidase A24 family.</text>
</comment>
<dbReference type="Gene3D" id="1.20.120.1220">
    <property type="match status" value="1"/>
</dbReference>
<dbReference type="EMBL" id="MFDE01000040">
    <property type="protein sequence ID" value="OGE37528.1"/>
    <property type="molecule type" value="Genomic_DNA"/>
</dbReference>
<evidence type="ECO:0000256" key="4">
    <source>
        <dbReference type="ARBA" id="ARBA00022692"/>
    </source>
</evidence>
<feature type="domain" description="Prepilin peptidase A24 N-terminal" evidence="9">
    <location>
        <begin position="7"/>
        <end position="88"/>
    </location>
</feature>
<evidence type="ECO:0000256" key="5">
    <source>
        <dbReference type="ARBA" id="ARBA00022989"/>
    </source>
</evidence>
<dbReference type="PANTHER" id="PTHR30487:SF0">
    <property type="entry name" value="PREPILIN LEADER PEPTIDASE_N-METHYLTRANSFERASE-RELATED"/>
    <property type="match status" value="1"/>
</dbReference>
<feature type="transmembrane region" description="Helical" evidence="7">
    <location>
        <begin position="280"/>
        <end position="303"/>
    </location>
</feature>
<evidence type="ECO:0000259" key="9">
    <source>
        <dbReference type="Pfam" id="PF06750"/>
    </source>
</evidence>
<feature type="transmembrane region" description="Helical" evidence="7">
    <location>
        <begin position="201"/>
        <end position="223"/>
    </location>
</feature>
<evidence type="ECO:0000313" key="10">
    <source>
        <dbReference type="EMBL" id="OGE37528.1"/>
    </source>
</evidence>
<feature type="transmembrane region" description="Helical" evidence="7">
    <location>
        <begin position="235"/>
        <end position="268"/>
    </location>
</feature>
<feature type="transmembrane region" description="Helical" evidence="7">
    <location>
        <begin position="146"/>
        <end position="173"/>
    </location>
</feature>
<keyword evidence="6 7" id="KW-0472">Membrane</keyword>
<dbReference type="PANTHER" id="PTHR30487">
    <property type="entry name" value="TYPE 4 PREPILIN-LIKE PROTEINS LEADER PEPTIDE-PROCESSING ENZYME"/>
    <property type="match status" value="1"/>
</dbReference>
<accession>A0A1F5K9N5</accession>
<dbReference type="Proteomes" id="UP000176527">
    <property type="component" value="Unassembled WGS sequence"/>
</dbReference>
<organism evidence="10 11">
    <name type="scientific">Candidatus Daviesbacteria bacterium RIFCSPHIGHO2_12_FULL_37_11</name>
    <dbReference type="NCBI Taxonomy" id="1797777"/>
    <lineage>
        <taxon>Bacteria</taxon>
        <taxon>Candidatus Daviesiibacteriota</taxon>
    </lineage>
</organism>
<evidence type="ECO:0008006" key="12">
    <source>
        <dbReference type="Google" id="ProtNLM"/>
    </source>
</evidence>
<dbReference type="InterPro" id="IPR050882">
    <property type="entry name" value="Prepilin_peptidase/N-MTase"/>
</dbReference>
<evidence type="ECO:0000313" key="11">
    <source>
        <dbReference type="Proteomes" id="UP000176527"/>
    </source>
</evidence>
<comment type="subcellular location">
    <subcellularLocation>
        <location evidence="1">Cell membrane</location>
        <topology evidence="1">Multi-pass membrane protein</topology>
    </subcellularLocation>
</comment>
<dbReference type="InterPro" id="IPR010627">
    <property type="entry name" value="Prepilin_pept_A24_N"/>
</dbReference>
<feature type="domain" description="Prepilin type IV endopeptidase peptidase" evidence="8">
    <location>
        <begin position="209"/>
        <end position="263"/>
    </location>
</feature>
<gene>
    <name evidence="10" type="ORF">A3F00_05060</name>
</gene>
<proteinExistence type="inferred from homology"/>
<dbReference type="InterPro" id="IPR000045">
    <property type="entry name" value="Prepilin_IV_endopep_pep"/>
</dbReference>
<name>A0A1F5K9N5_9BACT</name>
<sequence>MIIFGFILGIVLGSFTKALADRSLKGKSFFGRSYCPDCKHTLSWYDLPPLVSFILLKGKCRYCRRKISPEYILVELVMGILIAFLFYQSSPVVIASPAIGGTWQSLFFNYELVKLIFDLIFKTFFITVLVSVTLTDFKRTLIPDRIIIPGIWIAIASLAAFTIYRVGYLYWYLNQSSIGKLLLPPASDYFTRHSFYALQDLLLGGVLTGAGIAGFFLSLIIITKGRGMGGGDVKLGAFMGLGLGFPGGILATVLAFLTGAVSAVFLIIIKKKKFGENIPFGPFLVLGSLITLFWGQEIIKWYLQLSS</sequence>
<keyword evidence="3" id="KW-1003">Cell membrane</keyword>
<dbReference type="Pfam" id="PF06750">
    <property type="entry name" value="A24_N_bact"/>
    <property type="match status" value="1"/>
</dbReference>
<keyword evidence="5 7" id="KW-1133">Transmembrane helix</keyword>
<reference evidence="10 11" key="1">
    <citation type="journal article" date="2016" name="Nat. Commun.">
        <title>Thousands of microbial genomes shed light on interconnected biogeochemical processes in an aquifer system.</title>
        <authorList>
            <person name="Anantharaman K."/>
            <person name="Brown C.T."/>
            <person name="Hug L.A."/>
            <person name="Sharon I."/>
            <person name="Castelle C.J."/>
            <person name="Probst A.J."/>
            <person name="Thomas B.C."/>
            <person name="Singh A."/>
            <person name="Wilkins M.J."/>
            <person name="Karaoz U."/>
            <person name="Brodie E.L."/>
            <person name="Williams K.H."/>
            <person name="Hubbard S.S."/>
            <person name="Banfield J.F."/>
        </authorList>
    </citation>
    <scope>NUCLEOTIDE SEQUENCE [LARGE SCALE GENOMIC DNA]</scope>
</reference>
<evidence type="ECO:0000256" key="2">
    <source>
        <dbReference type="ARBA" id="ARBA00005801"/>
    </source>
</evidence>
<dbReference type="AlphaFoldDB" id="A0A1F5K9N5"/>
<evidence type="ECO:0000256" key="3">
    <source>
        <dbReference type="ARBA" id="ARBA00022475"/>
    </source>
</evidence>
<dbReference type="GO" id="GO:0006465">
    <property type="term" value="P:signal peptide processing"/>
    <property type="evidence" value="ECO:0007669"/>
    <property type="project" value="TreeGrafter"/>
</dbReference>
<dbReference type="GO" id="GO:0005886">
    <property type="term" value="C:plasma membrane"/>
    <property type="evidence" value="ECO:0007669"/>
    <property type="project" value="UniProtKB-SubCell"/>
</dbReference>
<dbReference type="Pfam" id="PF01478">
    <property type="entry name" value="Peptidase_A24"/>
    <property type="match status" value="1"/>
</dbReference>
<evidence type="ECO:0000259" key="8">
    <source>
        <dbReference type="Pfam" id="PF01478"/>
    </source>
</evidence>
<evidence type="ECO:0000256" key="6">
    <source>
        <dbReference type="ARBA" id="ARBA00023136"/>
    </source>
</evidence>
<keyword evidence="4 7" id="KW-0812">Transmembrane</keyword>
<protein>
    <recommendedName>
        <fullName evidence="12">Prepilin peptidase</fullName>
    </recommendedName>
</protein>
<feature type="transmembrane region" description="Helical" evidence="7">
    <location>
        <begin position="115"/>
        <end position="134"/>
    </location>
</feature>